<gene>
    <name evidence="1" type="ORF">L1987_03614</name>
</gene>
<reference evidence="2" key="1">
    <citation type="journal article" date="2022" name="Mol. Ecol. Resour.">
        <title>The genomes of chicory, endive, great burdock and yacon provide insights into Asteraceae palaeo-polyploidization history and plant inulin production.</title>
        <authorList>
            <person name="Fan W."/>
            <person name="Wang S."/>
            <person name="Wang H."/>
            <person name="Wang A."/>
            <person name="Jiang F."/>
            <person name="Liu H."/>
            <person name="Zhao H."/>
            <person name="Xu D."/>
            <person name="Zhang Y."/>
        </authorList>
    </citation>
    <scope>NUCLEOTIDE SEQUENCE [LARGE SCALE GENOMIC DNA]</scope>
    <source>
        <strain evidence="2">cv. Yunnan</strain>
    </source>
</reference>
<protein>
    <submittedName>
        <fullName evidence="1">Uncharacterized protein</fullName>
    </submittedName>
</protein>
<keyword evidence="2" id="KW-1185">Reference proteome</keyword>
<reference evidence="1 2" key="2">
    <citation type="journal article" date="2022" name="Mol. Ecol. Resour.">
        <title>The genomes of chicory, endive, great burdock and yacon provide insights into Asteraceae paleo-polyploidization history and plant inulin production.</title>
        <authorList>
            <person name="Fan W."/>
            <person name="Wang S."/>
            <person name="Wang H."/>
            <person name="Wang A."/>
            <person name="Jiang F."/>
            <person name="Liu H."/>
            <person name="Zhao H."/>
            <person name="Xu D."/>
            <person name="Zhang Y."/>
        </authorList>
    </citation>
    <scope>NUCLEOTIDE SEQUENCE [LARGE SCALE GENOMIC DNA]</scope>
    <source>
        <strain evidence="2">cv. Yunnan</strain>
        <tissue evidence="1">Leaves</tissue>
    </source>
</reference>
<comment type="caution">
    <text evidence="1">The sequence shown here is derived from an EMBL/GenBank/DDBJ whole genome shotgun (WGS) entry which is preliminary data.</text>
</comment>
<name>A0ACB9KB59_9ASTR</name>
<evidence type="ECO:0000313" key="2">
    <source>
        <dbReference type="Proteomes" id="UP001056120"/>
    </source>
</evidence>
<sequence>MVVDLCSHSSSSTVPELADDVINVCQKSNVNEGGGGGGGCCGGSGMDEVFVVELFSPINFSVKWLQGRDGDRTRHVPPPLHRHRLTVTVVSFTTTPVSLHLLTTSSLNGKPLVPVINEGMLPNFTQVGRLNHSVINGKLKIFSVTPNSELSRFWIELSLQARQELPRIDKQTLFEKAR</sequence>
<dbReference type="EMBL" id="CM042018">
    <property type="protein sequence ID" value="KAI3829489.1"/>
    <property type="molecule type" value="Genomic_DNA"/>
</dbReference>
<accession>A0ACB9KB59</accession>
<organism evidence="1 2">
    <name type="scientific">Smallanthus sonchifolius</name>
    <dbReference type="NCBI Taxonomy" id="185202"/>
    <lineage>
        <taxon>Eukaryota</taxon>
        <taxon>Viridiplantae</taxon>
        <taxon>Streptophyta</taxon>
        <taxon>Embryophyta</taxon>
        <taxon>Tracheophyta</taxon>
        <taxon>Spermatophyta</taxon>
        <taxon>Magnoliopsida</taxon>
        <taxon>eudicotyledons</taxon>
        <taxon>Gunneridae</taxon>
        <taxon>Pentapetalae</taxon>
        <taxon>asterids</taxon>
        <taxon>campanulids</taxon>
        <taxon>Asterales</taxon>
        <taxon>Asteraceae</taxon>
        <taxon>Asteroideae</taxon>
        <taxon>Heliantheae alliance</taxon>
        <taxon>Millerieae</taxon>
        <taxon>Smallanthus</taxon>
    </lineage>
</organism>
<evidence type="ECO:0000313" key="1">
    <source>
        <dbReference type="EMBL" id="KAI3829489.1"/>
    </source>
</evidence>
<dbReference type="Proteomes" id="UP001056120">
    <property type="component" value="Linkage Group LG01"/>
</dbReference>
<proteinExistence type="predicted"/>